<sequence length="138" mass="15110">MKTAIIYYSYTGKTKAISEKKARKEKADLIEMKDLKHRSVFSAYVFGSLASMMKKKAKVQPISCDLSTYDRIIIAVPLWAGSPASPFHNIVKMLPAGKPVEVIITSGSGDSSGCKEKVKECIAAQGARMTKYLDVKTS</sequence>
<evidence type="ECO:0000313" key="2">
    <source>
        <dbReference type="Proteomes" id="UP001524473"/>
    </source>
</evidence>
<accession>A0ABT1S372</accession>
<dbReference type="Gene3D" id="3.40.50.360">
    <property type="match status" value="1"/>
</dbReference>
<organism evidence="1 2">
    <name type="scientific">Neglectibacter timonensis</name>
    <dbReference type="NCBI Taxonomy" id="1776382"/>
    <lineage>
        <taxon>Bacteria</taxon>
        <taxon>Bacillati</taxon>
        <taxon>Bacillota</taxon>
        <taxon>Clostridia</taxon>
        <taxon>Eubacteriales</taxon>
        <taxon>Oscillospiraceae</taxon>
        <taxon>Neglectibacter</taxon>
    </lineage>
</organism>
<name>A0ABT1S372_9FIRM</name>
<dbReference type="SUPFAM" id="SSF52218">
    <property type="entry name" value="Flavoproteins"/>
    <property type="match status" value="1"/>
</dbReference>
<dbReference type="GeneID" id="90533187"/>
<gene>
    <name evidence="1" type="ORF">NE695_15805</name>
</gene>
<dbReference type="InterPro" id="IPR029039">
    <property type="entry name" value="Flavoprotein-like_sf"/>
</dbReference>
<evidence type="ECO:0000313" key="1">
    <source>
        <dbReference type="EMBL" id="MCQ4841376.1"/>
    </source>
</evidence>
<proteinExistence type="predicted"/>
<reference evidence="1 2" key="1">
    <citation type="submission" date="2022-06" db="EMBL/GenBank/DDBJ databases">
        <title>Isolation of gut microbiota from human fecal samples.</title>
        <authorList>
            <person name="Pamer E.G."/>
            <person name="Barat B."/>
            <person name="Waligurski E."/>
            <person name="Medina S."/>
            <person name="Paddock L."/>
            <person name="Mostad J."/>
        </authorList>
    </citation>
    <scope>NUCLEOTIDE SEQUENCE [LARGE SCALE GENOMIC DNA]</scope>
    <source>
        <strain evidence="1 2">DFI.9.73</strain>
    </source>
</reference>
<dbReference type="Proteomes" id="UP001524473">
    <property type="component" value="Unassembled WGS sequence"/>
</dbReference>
<comment type="caution">
    <text evidence="1">The sequence shown here is derived from an EMBL/GenBank/DDBJ whole genome shotgun (WGS) entry which is preliminary data.</text>
</comment>
<dbReference type="EMBL" id="JANFZH010000047">
    <property type="protein sequence ID" value="MCQ4841376.1"/>
    <property type="molecule type" value="Genomic_DNA"/>
</dbReference>
<dbReference type="RefSeq" id="WP_066866079.1">
    <property type="nucleotide sequence ID" value="NZ_CABKVV010000014.1"/>
</dbReference>
<keyword evidence="2" id="KW-1185">Reference proteome</keyword>
<protein>
    <submittedName>
        <fullName evidence="1">NAD(P)H-dependent oxidoreductase</fullName>
    </submittedName>
</protein>